<dbReference type="Pfam" id="PF22468">
    <property type="entry name" value="ACT_9"/>
    <property type="match status" value="1"/>
</dbReference>
<dbReference type="NCBIfam" id="TIGR00656">
    <property type="entry name" value="asp_kin_monofn"/>
    <property type="match status" value="1"/>
</dbReference>
<dbReference type="PATRIC" id="fig|994573.3.peg.1813"/>
<dbReference type="Gene3D" id="3.30.2130.10">
    <property type="entry name" value="VC0802-like"/>
    <property type="match status" value="1"/>
</dbReference>
<feature type="binding site" evidence="14">
    <location>
        <position position="57"/>
    </location>
    <ligand>
        <name>substrate</name>
    </ligand>
</feature>
<feature type="domain" description="ACT" evidence="17">
    <location>
        <begin position="274"/>
        <end position="357"/>
    </location>
</feature>
<dbReference type="InterPro" id="IPR005260">
    <property type="entry name" value="Asp_kin_monofn"/>
</dbReference>
<dbReference type="GO" id="GO:0009088">
    <property type="term" value="P:threonine biosynthetic process"/>
    <property type="evidence" value="ECO:0007669"/>
    <property type="project" value="UniProtKB-UniPathway"/>
</dbReference>
<dbReference type="InterPro" id="IPR045865">
    <property type="entry name" value="ACT-like_dom_sf"/>
</dbReference>
<dbReference type="Proteomes" id="UP000017747">
    <property type="component" value="Unassembled WGS sequence"/>
</dbReference>
<evidence type="ECO:0000259" key="17">
    <source>
        <dbReference type="PROSITE" id="PS51671"/>
    </source>
</evidence>
<feature type="binding site" evidence="14">
    <location>
        <begin position="183"/>
        <end position="184"/>
    </location>
    <ligand>
        <name>ATP</name>
        <dbReference type="ChEBI" id="CHEBI:30616"/>
    </ligand>
</feature>
<feature type="binding site" evidence="14">
    <location>
        <begin position="17"/>
        <end position="20"/>
    </location>
    <ligand>
        <name>ATP</name>
        <dbReference type="ChEBI" id="CHEBI:30616"/>
    </ligand>
</feature>
<dbReference type="PANTHER" id="PTHR21499:SF3">
    <property type="entry name" value="ASPARTOKINASE"/>
    <property type="match status" value="1"/>
</dbReference>
<dbReference type="UniPathway" id="UPA00051">
    <property type="reaction ID" value="UER00462"/>
</dbReference>
<dbReference type="InterPro" id="IPR002912">
    <property type="entry name" value="ACT_dom"/>
</dbReference>
<feature type="binding site" evidence="14">
    <location>
        <position position="194"/>
    </location>
    <ligand>
        <name>ATP</name>
        <dbReference type="ChEBI" id="CHEBI:30616"/>
    </ligand>
</feature>
<dbReference type="CDD" id="cd04261">
    <property type="entry name" value="AAK_AKii-LysC-BS"/>
    <property type="match status" value="1"/>
</dbReference>
<evidence type="ECO:0000256" key="6">
    <source>
        <dbReference type="ARBA" id="ARBA00022605"/>
    </source>
</evidence>
<dbReference type="UniPathway" id="UPA00050">
    <property type="reaction ID" value="UER00461"/>
</dbReference>
<dbReference type="Gene3D" id="3.40.1160.10">
    <property type="entry name" value="Acetylglutamate kinase-like"/>
    <property type="match status" value="1"/>
</dbReference>
<dbReference type="NCBIfam" id="NF005154">
    <property type="entry name" value="PRK06635.1-2"/>
    <property type="match status" value="1"/>
</dbReference>
<accession>V7I751</accession>
<evidence type="ECO:0000256" key="5">
    <source>
        <dbReference type="ARBA" id="ARBA00010122"/>
    </source>
</evidence>
<evidence type="ECO:0000313" key="19">
    <source>
        <dbReference type="Proteomes" id="UP000017747"/>
    </source>
</evidence>
<keyword evidence="7 15" id="KW-0808">Transferase</keyword>
<comment type="caution">
    <text evidence="18">The sequence shown here is derived from an EMBL/GenBank/DDBJ whole genome shotgun (WGS) entry which is preliminary data.</text>
</comment>
<evidence type="ECO:0000256" key="10">
    <source>
        <dbReference type="ARBA" id="ARBA00022840"/>
    </source>
</evidence>
<evidence type="ECO:0000256" key="11">
    <source>
        <dbReference type="ARBA" id="ARBA00022915"/>
    </source>
</evidence>
<name>V7I751_9CLOT</name>
<evidence type="ECO:0000256" key="8">
    <source>
        <dbReference type="ARBA" id="ARBA00022741"/>
    </source>
</evidence>
<dbReference type="InterPro" id="IPR018042">
    <property type="entry name" value="Aspartate_kinase_CS"/>
</dbReference>
<organism evidence="18 19">
    <name type="scientific">Youngiibacter fragilis 232.1</name>
    <dbReference type="NCBI Taxonomy" id="994573"/>
    <lineage>
        <taxon>Bacteria</taxon>
        <taxon>Bacillati</taxon>
        <taxon>Bacillota</taxon>
        <taxon>Clostridia</taxon>
        <taxon>Eubacteriales</taxon>
        <taxon>Clostridiaceae</taxon>
        <taxon>Youngiibacter</taxon>
    </lineage>
</organism>
<dbReference type="GO" id="GO:0005524">
    <property type="term" value="F:ATP binding"/>
    <property type="evidence" value="ECO:0007669"/>
    <property type="project" value="UniProtKB-KW"/>
</dbReference>
<keyword evidence="6 16" id="KW-0028">Amino-acid biosynthesis</keyword>
<dbReference type="PIRSF" id="PIRSF000726">
    <property type="entry name" value="Asp_kin"/>
    <property type="match status" value="1"/>
</dbReference>
<keyword evidence="11" id="KW-0220">Diaminopimelate biosynthesis</keyword>
<dbReference type="InterPro" id="IPR001048">
    <property type="entry name" value="Asp/Glu/Uridylate_kinase"/>
</dbReference>
<dbReference type="EC" id="2.7.2.4" evidence="15"/>
<proteinExistence type="inferred from homology"/>
<keyword evidence="19" id="KW-1185">Reference proteome</keyword>
<dbReference type="PANTHER" id="PTHR21499">
    <property type="entry name" value="ASPARTATE KINASE"/>
    <property type="match status" value="1"/>
</dbReference>
<comment type="catalytic activity">
    <reaction evidence="13 15">
        <text>L-aspartate + ATP = 4-phospho-L-aspartate + ADP</text>
        <dbReference type="Rhea" id="RHEA:23776"/>
        <dbReference type="ChEBI" id="CHEBI:29991"/>
        <dbReference type="ChEBI" id="CHEBI:30616"/>
        <dbReference type="ChEBI" id="CHEBI:57535"/>
        <dbReference type="ChEBI" id="CHEBI:456216"/>
        <dbReference type="EC" id="2.7.2.4"/>
    </reaction>
</comment>
<evidence type="ECO:0000256" key="1">
    <source>
        <dbReference type="ARBA" id="ARBA00003121"/>
    </source>
</evidence>
<evidence type="ECO:0000256" key="14">
    <source>
        <dbReference type="PIRSR" id="PIRSR000726-1"/>
    </source>
</evidence>
<comment type="function">
    <text evidence="1">Catalyzes the phosphorylation of the beta-carboxyl group of aspartic acid with ATP to yield 4-phospho-L-aspartate, which is involved in the branched biosynthetic pathway leading to the biosynthesis of amino acids threonine, isoleucine and methionine.</text>
</comment>
<evidence type="ECO:0000256" key="13">
    <source>
        <dbReference type="ARBA" id="ARBA00047872"/>
    </source>
</evidence>
<protein>
    <recommendedName>
        <fullName evidence="15">Aspartokinase</fullName>
        <ecNumber evidence="15">2.7.2.4</ecNumber>
    </recommendedName>
</protein>
<evidence type="ECO:0000256" key="2">
    <source>
        <dbReference type="ARBA" id="ARBA00004766"/>
    </source>
</evidence>
<evidence type="ECO:0000256" key="12">
    <source>
        <dbReference type="ARBA" id="ARBA00023154"/>
    </source>
</evidence>
<evidence type="ECO:0000256" key="15">
    <source>
        <dbReference type="RuleBase" id="RU003448"/>
    </source>
</evidence>
<feature type="binding site" evidence="14">
    <location>
        <position position="84"/>
    </location>
    <ligand>
        <name>substrate</name>
    </ligand>
</feature>
<dbReference type="UniPathway" id="UPA00034">
    <property type="reaction ID" value="UER00015"/>
</dbReference>
<keyword evidence="8 14" id="KW-0547">Nucleotide-binding</keyword>
<comment type="pathway">
    <text evidence="4 16">Amino-acid biosynthesis; L-threonine biosynthesis; L-threonine from L-aspartate: step 1/5.</text>
</comment>
<dbReference type="NCBIfam" id="NF005155">
    <property type="entry name" value="PRK06635.1-4"/>
    <property type="match status" value="1"/>
</dbReference>
<keyword evidence="9 15" id="KW-0418">Kinase</keyword>
<dbReference type="SUPFAM" id="SSF53633">
    <property type="entry name" value="Carbamate kinase-like"/>
    <property type="match status" value="1"/>
</dbReference>
<evidence type="ECO:0000256" key="7">
    <source>
        <dbReference type="ARBA" id="ARBA00022679"/>
    </source>
</evidence>
<dbReference type="PROSITE" id="PS51671">
    <property type="entry name" value="ACT"/>
    <property type="match status" value="1"/>
</dbReference>
<dbReference type="GO" id="GO:0009089">
    <property type="term" value="P:lysine biosynthetic process via diaminopimelate"/>
    <property type="evidence" value="ECO:0007669"/>
    <property type="project" value="UniProtKB-UniPathway"/>
</dbReference>
<dbReference type="InterPro" id="IPR041740">
    <property type="entry name" value="AKii-LysC-BS"/>
</dbReference>
<dbReference type="Pfam" id="PF00696">
    <property type="entry name" value="AA_kinase"/>
    <property type="match status" value="1"/>
</dbReference>
<comment type="pathway">
    <text evidence="3 16">Amino-acid biosynthesis; L-methionine biosynthesis via de novo pathway; L-homoserine from L-aspartate: step 1/3.</text>
</comment>
<dbReference type="GO" id="GO:0005829">
    <property type="term" value="C:cytosol"/>
    <property type="evidence" value="ECO:0007669"/>
    <property type="project" value="TreeGrafter"/>
</dbReference>
<dbReference type="PROSITE" id="PS00324">
    <property type="entry name" value="ASPARTOKINASE"/>
    <property type="match status" value="1"/>
</dbReference>
<dbReference type="CDD" id="cd04936">
    <property type="entry name" value="ACT_AKii-LysC-BS-like_2"/>
    <property type="match status" value="1"/>
</dbReference>
<dbReference type="SUPFAM" id="SSF55021">
    <property type="entry name" value="ACT-like"/>
    <property type="match status" value="2"/>
</dbReference>
<keyword evidence="10 14" id="KW-0067">ATP-binding</keyword>
<dbReference type="NCBIfam" id="TIGR00657">
    <property type="entry name" value="asp_kinases"/>
    <property type="match status" value="1"/>
</dbReference>
<dbReference type="eggNOG" id="COG0527">
    <property type="taxonomic scope" value="Bacteria"/>
</dbReference>
<dbReference type="InterPro" id="IPR036393">
    <property type="entry name" value="AceGlu_kinase-like_sf"/>
</dbReference>
<evidence type="ECO:0000256" key="16">
    <source>
        <dbReference type="RuleBase" id="RU004249"/>
    </source>
</evidence>
<sequence length="421" mass="45753">MEKTQEKGGIMSIIVQKFGGSSVADAECIKRVANRVVETKRKGHQVVTVVSAMGDSTDHLIDLAKQVSKNPSVREMDMLLSTGEQVSISLLAMAIHALGEPVVSLTGPQAGIKTDGVFSKARIMDITSSRLEKELDEGKIVIVAGFQGITIDNDITTLGRGGSDTTAVALAAALKADICEIYTDVDGVYTTDPRLVKNAKKLSTITYDEMLELASLGAQVLQPRSVEFGKIHKVKIHVRSSFNHEEGTIVQEVSDMENDIVVSGVAFDKKSVRFTVYDVPDRPGVAKDIFKTLADRSINVDMIVQISREGSLNDITFTLDRDQMEEALKVMKEVIVNIGAKDVTCDDDVAKVSIVGAGMITNFGVAADMFDALAEEKINIELISTSEIKISVLVRKDQCEKAVRKLIEKFDLAEESIQSIE</sequence>
<dbReference type="InterPro" id="IPR054352">
    <property type="entry name" value="ACT_Aspartokinase"/>
</dbReference>
<dbReference type="Pfam" id="PF01842">
    <property type="entry name" value="ACT"/>
    <property type="match status" value="1"/>
</dbReference>
<dbReference type="CDD" id="cd04913">
    <property type="entry name" value="ACT_AKii-LysC-BS-like_1"/>
    <property type="match status" value="1"/>
</dbReference>
<dbReference type="InterPro" id="IPR001341">
    <property type="entry name" value="Asp_kinase"/>
</dbReference>
<dbReference type="GO" id="GO:0009090">
    <property type="term" value="P:homoserine biosynthetic process"/>
    <property type="evidence" value="ECO:0007669"/>
    <property type="project" value="TreeGrafter"/>
</dbReference>
<dbReference type="AlphaFoldDB" id="V7I751"/>
<evidence type="ECO:0000256" key="3">
    <source>
        <dbReference type="ARBA" id="ARBA00004986"/>
    </source>
</evidence>
<dbReference type="FunFam" id="3.40.1160.10:FF:000002">
    <property type="entry name" value="Aspartokinase"/>
    <property type="match status" value="1"/>
</dbReference>
<feature type="binding site" evidence="14">
    <location>
        <position position="189"/>
    </location>
    <ligand>
        <name>ATP</name>
        <dbReference type="ChEBI" id="CHEBI:30616"/>
    </ligand>
</feature>
<dbReference type="STRING" id="994573.T472_0209740"/>
<comment type="pathway">
    <text evidence="2 16">Amino-acid biosynthesis; L-lysine biosynthesis via DAP pathway; (S)-tetrahydrodipicolinate from L-aspartate: step 1/4.</text>
</comment>
<evidence type="ECO:0000256" key="9">
    <source>
        <dbReference type="ARBA" id="ARBA00022777"/>
    </source>
</evidence>
<keyword evidence="12" id="KW-0457">Lysine biosynthesis</keyword>
<dbReference type="GO" id="GO:0004072">
    <property type="term" value="F:aspartate kinase activity"/>
    <property type="evidence" value="ECO:0007669"/>
    <property type="project" value="UniProtKB-EC"/>
</dbReference>
<evidence type="ECO:0000313" key="18">
    <source>
        <dbReference type="EMBL" id="ETA80847.1"/>
    </source>
</evidence>
<reference evidence="18 19" key="1">
    <citation type="journal article" date="2014" name="Genome Announc.">
        <title>Genome Sequence of Youngiibacter fragilis, the Type Strain of the Genus Youngiibacter.</title>
        <authorList>
            <person name="Wawrik C.B."/>
            <person name="Callaghan A.V."/>
            <person name="Stamps B.W."/>
            <person name="Wawrik B."/>
        </authorList>
    </citation>
    <scope>NUCLEOTIDE SEQUENCE [LARGE SCALE GENOMIC DNA]</scope>
    <source>
        <strain evidence="18 19">232.1</strain>
    </source>
</reference>
<comment type="similarity">
    <text evidence="5 15">Belongs to the aspartokinase family.</text>
</comment>
<dbReference type="GO" id="GO:0019877">
    <property type="term" value="P:diaminopimelate biosynthetic process"/>
    <property type="evidence" value="ECO:0007669"/>
    <property type="project" value="UniProtKB-KW"/>
</dbReference>
<dbReference type="FunFam" id="3.30.2130.10:FF:000002">
    <property type="entry name" value="Aspartokinase"/>
    <property type="match status" value="1"/>
</dbReference>
<gene>
    <name evidence="18" type="ORF">T472_0209740</name>
</gene>
<dbReference type="EMBL" id="AXUN02000172">
    <property type="protein sequence ID" value="ETA80847.1"/>
    <property type="molecule type" value="Genomic_DNA"/>
</dbReference>
<evidence type="ECO:0000256" key="4">
    <source>
        <dbReference type="ARBA" id="ARBA00005139"/>
    </source>
</evidence>